<evidence type="ECO:0000256" key="12">
    <source>
        <dbReference type="SAM" id="SignalP"/>
    </source>
</evidence>
<evidence type="ECO:0000256" key="5">
    <source>
        <dbReference type="ARBA" id="ARBA00022729"/>
    </source>
</evidence>
<feature type="region of interest" description="Disordered" evidence="11">
    <location>
        <begin position="663"/>
        <end position="692"/>
    </location>
</feature>
<protein>
    <recommendedName>
        <fullName evidence="4">beta-mannosidase</fullName>
        <ecNumber evidence="4">3.2.1.25</ecNumber>
    </recommendedName>
    <alternativeName>
        <fullName evidence="10">Mannanase</fullName>
    </alternativeName>
</protein>
<keyword evidence="9" id="KW-0326">Glycosidase</keyword>
<evidence type="ECO:0000256" key="10">
    <source>
        <dbReference type="ARBA" id="ARBA00033445"/>
    </source>
</evidence>
<feature type="compositionally biased region" description="Basic residues" evidence="11">
    <location>
        <begin position="741"/>
        <end position="762"/>
    </location>
</feature>
<dbReference type="InterPro" id="IPR013783">
    <property type="entry name" value="Ig-like_fold"/>
</dbReference>
<dbReference type="AlphaFoldDB" id="A0A6P9A2C6"/>
<dbReference type="GeneID" id="117651238"/>
<name>A0A6P9A2C6_THRPL</name>
<dbReference type="Gene3D" id="2.60.120.260">
    <property type="entry name" value="Galactose-binding domain-like"/>
    <property type="match status" value="1"/>
</dbReference>
<feature type="signal peptide" evidence="12">
    <location>
        <begin position="1"/>
        <end position="19"/>
    </location>
</feature>
<dbReference type="Pfam" id="PF22666">
    <property type="entry name" value="Glyco_hydro_2_N2"/>
    <property type="match status" value="1"/>
</dbReference>
<evidence type="ECO:0000256" key="4">
    <source>
        <dbReference type="ARBA" id="ARBA00012754"/>
    </source>
</evidence>
<dbReference type="SUPFAM" id="SSF51445">
    <property type="entry name" value="(Trans)glycosidases"/>
    <property type="match status" value="1"/>
</dbReference>
<comment type="catalytic activity">
    <reaction evidence="1">
        <text>Hydrolysis of terminal, non-reducing beta-D-mannose residues in beta-D-mannosides.</text>
        <dbReference type="EC" id="3.2.1.25"/>
    </reaction>
</comment>
<dbReference type="FunFam" id="2.60.120.260:FF:000060">
    <property type="entry name" value="Probable beta-mannosidase"/>
    <property type="match status" value="1"/>
</dbReference>
<feature type="domain" description="Beta-mannosidase-like galactose-binding" evidence="13">
    <location>
        <begin position="35"/>
        <end position="212"/>
    </location>
</feature>
<dbReference type="InterPro" id="IPR036156">
    <property type="entry name" value="Beta-gal/glucu_dom_sf"/>
</dbReference>
<evidence type="ECO:0000256" key="3">
    <source>
        <dbReference type="ARBA" id="ARBA00007401"/>
    </source>
</evidence>
<evidence type="ECO:0000256" key="2">
    <source>
        <dbReference type="ARBA" id="ARBA00004371"/>
    </source>
</evidence>
<keyword evidence="8" id="KW-0458">Lysosome</keyword>
<keyword evidence="7" id="KW-0325">Glycoprotein</keyword>
<dbReference type="PANTHER" id="PTHR43730:SF1">
    <property type="entry name" value="BETA-MANNOSIDASE"/>
    <property type="match status" value="1"/>
</dbReference>
<evidence type="ECO:0000313" key="14">
    <source>
        <dbReference type="Proteomes" id="UP000515158"/>
    </source>
</evidence>
<feature type="region of interest" description="Disordered" evidence="11">
    <location>
        <begin position="728"/>
        <end position="863"/>
    </location>
</feature>
<gene>
    <name evidence="15" type="primary">LOC117651238</name>
</gene>
<dbReference type="GO" id="GO:0005764">
    <property type="term" value="C:lysosome"/>
    <property type="evidence" value="ECO:0007669"/>
    <property type="project" value="UniProtKB-SubCell"/>
</dbReference>
<feature type="region of interest" description="Disordered" evidence="11">
    <location>
        <begin position="879"/>
        <end position="910"/>
    </location>
</feature>
<reference evidence="15" key="2">
    <citation type="journal article" date="2018" name="Proc. Natl. Acad. Sci. U.S.A.">
        <title>Phylogenomics and the evolution of hemipteroid insects.</title>
        <authorList>
            <person name="Johnson K.P."/>
            <person name="Dietrich C.H."/>
            <person name="Friedrich F."/>
            <person name="Beutel R.G."/>
            <person name="Wipfler B."/>
            <person name="Peters R.S."/>
            <person name="Allen J.M."/>
            <person name="Petersen M."/>
            <person name="Donath A."/>
            <person name="Walden K.K."/>
            <person name="Kozlov A.M."/>
            <person name="Podsiadlowski L."/>
            <person name="Mayer C."/>
            <person name="Meusemann K."/>
            <person name="Vasilikopoulos A."/>
            <person name="Waterhouse R.M."/>
            <person name="Cameron S.L."/>
            <person name="Weirauch C."/>
            <person name="Swanson D.R."/>
            <person name="Percy D.M."/>
            <person name="Hardy N.B."/>
            <person name="Terry I."/>
            <person name="Liu S."/>
            <person name="Zhou X."/>
            <person name="Misof B."/>
            <person name="Robertson H.M."/>
            <person name="Yoshizawa K."/>
        </authorList>
    </citation>
    <scope>NUCLEOTIDE SEQUENCE</scope>
</reference>
<accession>A0A6P9A2C6</accession>
<dbReference type="InterPro" id="IPR054593">
    <property type="entry name" value="Beta-mannosidase-like_N2"/>
</dbReference>
<dbReference type="GO" id="GO:0006516">
    <property type="term" value="P:glycoprotein catabolic process"/>
    <property type="evidence" value="ECO:0007669"/>
    <property type="project" value="TreeGrafter"/>
</dbReference>
<dbReference type="PANTHER" id="PTHR43730">
    <property type="entry name" value="BETA-MANNOSIDASE"/>
    <property type="match status" value="1"/>
</dbReference>
<dbReference type="InterPro" id="IPR008979">
    <property type="entry name" value="Galactose-bd-like_sf"/>
</dbReference>
<dbReference type="SUPFAM" id="SSF49785">
    <property type="entry name" value="Galactose-binding domain-like"/>
    <property type="match status" value="1"/>
</dbReference>
<evidence type="ECO:0000256" key="11">
    <source>
        <dbReference type="SAM" id="MobiDB-lite"/>
    </source>
</evidence>
<dbReference type="SUPFAM" id="SSF49303">
    <property type="entry name" value="beta-Galactosidase/glucuronidase domain"/>
    <property type="match status" value="1"/>
</dbReference>
<evidence type="ECO:0000313" key="15">
    <source>
        <dbReference type="RefSeq" id="XP_034250951.1"/>
    </source>
</evidence>
<reference evidence="15" key="3">
    <citation type="submission" date="2025-08" db="UniProtKB">
        <authorList>
            <consortium name="RefSeq"/>
        </authorList>
    </citation>
    <scope>IDENTIFICATION</scope>
</reference>
<dbReference type="Gene3D" id="2.60.40.10">
    <property type="entry name" value="Immunoglobulins"/>
    <property type="match status" value="1"/>
</dbReference>
<proteinExistence type="inferred from homology"/>
<dbReference type="InterPro" id="IPR050887">
    <property type="entry name" value="Beta-mannosidase_GH2"/>
</dbReference>
<dbReference type="FunFam" id="3.20.20.80:FF:000050">
    <property type="entry name" value="Beta-mannosidase B"/>
    <property type="match status" value="1"/>
</dbReference>
<keyword evidence="5 12" id="KW-0732">Signal</keyword>
<reference evidence="15" key="1">
    <citation type="journal article" date="2014" name="Science">
        <title>Phylogenomics resolves the timing and pattern of insect evolution.</title>
        <authorList>
            <person name="Misof B."/>
            <person name="Liu S."/>
            <person name="Meusemann K."/>
            <person name="Peters R.S."/>
            <person name="Donath A."/>
            <person name="Mayer C."/>
            <person name="Frandsen P.B."/>
            <person name="Ware J."/>
            <person name="Flouri T."/>
            <person name="Beutel R.G."/>
            <person name="Niehuis O."/>
            <person name="Petersen M."/>
            <person name="Izquierdo-Carrasco F."/>
            <person name="Wappler T."/>
            <person name="Rust J."/>
            <person name="Aberer A.J."/>
            <person name="Aspock U."/>
            <person name="Aspock H."/>
            <person name="Bartel D."/>
            <person name="Blanke A."/>
            <person name="Berger S."/>
            <person name="Bohm A."/>
            <person name="Buckley T.R."/>
            <person name="Calcott B."/>
            <person name="Chen J."/>
            <person name="Friedrich F."/>
            <person name="Fukui M."/>
            <person name="Fujita M."/>
            <person name="Greve C."/>
            <person name="Grobe P."/>
            <person name="Gu S."/>
            <person name="Huang Y."/>
            <person name="Jermiin L.S."/>
            <person name="Kawahara A.Y."/>
            <person name="Krogmann L."/>
            <person name="Kubiak M."/>
            <person name="Lanfear R."/>
            <person name="Letsch H."/>
            <person name="Li Y."/>
            <person name="Li Z."/>
            <person name="Li J."/>
            <person name="Lu H."/>
            <person name="Machida R."/>
            <person name="Mashimo Y."/>
            <person name="Kapli P."/>
            <person name="McKenna D.D."/>
            <person name="Meng G."/>
            <person name="Nakagaki Y."/>
            <person name="Navarrete-Heredia J.L."/>
            <person name="Ott M."/>
            <person name="Ou Y."/>
            <person name="Pass G."/>
            <person name="Podsiadlowski L."/>
            <person name="Pohl H."/>
            <person name="von Reumont B.M."/>
            <person name="Schutte K."/>
            <person name="Sekiya K."/>
            <person name="Shimizu S."/>
            <person name="Slipinski A."/>
            <person name="Stamatakis A."/>
            <person name="Song W."/>
            <person name="Su X."/>
            <person name="Szucsich N.U."/>
            <person name="Tan M."/>
            <person name="Tan X."/>
            <person name="Tang M."/>
            <person name="Tang J."/>
            <person name="Timelthaler G."/>
            <person name="Tomizuka S."/>
            <person name="Trautwein M."/>
            <person name="Tong X."/>
            <person name="Uchifune T."/>
            <person name="Walzl M.G."/>
            <person name="Wiegmann B.M."/>
            <person name="Wilbrandt J."/>
            <person name="Wipfler B."/>
            <person name="Wong T.K."/>
            <person name="Wu Q."/>
            <person name="Wu G."/>
            <person name="Xie Y."/>
            <person name="Yang S."/>
            <person name="Yang Q."/>
            <person name="Yeates D.K."/>
            <person name="Yoshizawa K."/>
            <person name="Zhang Q."/>
            <person name="Zhang R."/>
            <person name="Zhang W."/>
            <person name="Zhang Y."/>
            <person name="Zhao J."/>
            <person name="Zhou C."/>
            <person name="Zhou L."/>
            <person name="Ziesmann T."/>
            <person name="Zou S."/>
            <person name="Li Y."/>
            <person name="Xu X."/>
            <person name="Zhang Y."/>
            <person name="Yang H."/>
            <person name="Wang J."/>
            <person name="Wang J."/>
            <person name="Kjer K.M."/>
            <person name="Zhou X."/>
        </authorList>
    </citation>
    <scope>NUCLEOTIDE SEQUENCE</scope>
</reference>
<evidence type="ECO:0000256" key="9">
    <source>
        <dbReference type="ARBA" id="ARBA00023295"/>
    </source>
</evidence>
<evidence type="ECO:0000256" key="8">
    <source>
        <dbReference type="ARBA" id="ARBA00023228"/>
    </source>
</evidence>
<evidence type="ECO:0000256" key="7">
    <source>
        <dbReference type="ARBA" id="ARBA00023180"/>
    </source>
</evidence>
<dbReference type="GO" id="GO:0004567">
    <property type="term" value="F:beta-mannosidase activity"/>
    <property type="evidence" value="ECO:0007669"/>
    <property type="project" value="UniProtKB-EC"/>
</dbReference>
<comment type="similarity">
    <text evidence="3">Belongs to the glycosyl hydrolase 2 family.</text>
</comment>
<organism evidence="15">
    <name type="scientific">Thrips palmi</name>
    <name type="common">Melon thrips</name>
    <dbReference type="NCBI Taxonomy" id="161013"/>
    <lineage>
        <taxon>Eukaryota</taxon>
        <taxon>Metazoa</taxon>
        <taxon>Ecdysozoa</taxon>
        <taxon>Arthropoda</taxon>
        <taxon>Hexapoda</taxon>
        <taxon>Insecta</taxon>
        <taxon>Pterygota</taxon>
        <taxon>Neoptera</taxon>
        <taxon>Paraneoptera</taxon>
        <taxon>Thysanoptera</taxon>
        <taxon>Terebrantia</taxon>
        <taxon>Thripoidea</taxon>
        <taxon>Thripidae</taxon>
        <taxon>Thrips</taxon>
    </lineage>
</organism>
<evidence type="ECO:0000259" key="13">
    <source>
        <dbReference type="Pfam" id="PF22666"/>
    </source>
</evidence>
<dbReference type="InterPro" id="IPR017853">
    <property type="entry name" value="GH"/>
</dbReference>
<sequence>MTWLHRLVVVVLLLGTAAARHRPRPHQVPLDGGDWTLYSEVGGVQVAGSVPGGVYSDLRAAGQLPKDLFYRFNDEDYRWVAKANWTYDRSFQVPRGVLAKDKQVLVLHGVDTVAEVRLNGRVLGTTDNMFVRYRFDVKGILKDAHNRLQVRFTSPTAEASRRAAEQDKQYPVPPACPDASYHGECGVNHLRKMQASFSWDWGPAFPSMGLWKSVHIEAYTTAVLRNVGFTARPAAAATAKRWDVAVRAYWEVGARPGESPPRALLSVTLTGPDGKVAASEDVAATLSGDAEGAGFTDVALFLPKDKVQMWWPSGYGAQPLYTVHVALRAFTNWGQSDRGDLWDQMTVKSGFRTVELVQEPVDEAHLAKGLTYYFRVNGVAVFAKGSNWIPAHVLPELGGDPGVVGHLLHSAKEANMNMLRVWGGGVYESDLFYELADELGIMVWQDLMFACAMYPVGSAFLRSVDTEVRQQYRRLNRHPSVVVWAGNNENEAALRGDWYHTQGPLFEQYHRDYVKLYVDTARAAVRAEGLATPFAVSSPSNGAQSEADGFLAENPYSSLYGDDHHYDYLSDAWNPAVFHNTRFGSEYGFMSWPKRPTMMDATDSEHADEDLALGSTLAASRQHHPGGNLEIAMQIMQHLPLPQDFNKSEHFDTVAYYSQVSDLPGHGHQDGDRVPAALQEPADAPGGRPHHGGALLAAQRCVASPLLGRHRLFRPMEDAAPLRRGLPGPAAGVPVRQCGHAPRRRSVRRAAVRRAARAHRRAGLGLVPAARAERERRDDEGRGQHGARARQAHVGRAARGGLPRERHLGPSLGLRDPVQADGHQQRHPRGELPAPILPQGNPHADGHVPVGQSGGPFPRHAAPALGLRAHSGRVLAGGLRVAGGGPRAGSLLPQRLPRDGCRGSGATLPQ</sequence>
<feature type="chain" id="PRO_5027590741" description="beta-mannosidase" evidence="12">
    <location>
        <begin position="20"/>
        <end position="910"/>
    </location>
</feature>
<dbReference type="Proteomes" id="UP000515158">
    <property type="component" value="Unplaced"/>
</dbReference>
<evidence type="ECO:0000256" key="1">
    <source>
        <dbReference type="ARBA" id="ARBA00000829"/>
    </source>
</evidence>
<feature type="compositionally biased region" description="Basic and acidic residues" evidence="11">
    <location>
        <begin position="771"/>
        <end position="783"/>
    </location>
</feature>
<dbReference type="OrthoDB" id="2866996at2759"/>
<dbReference type="EC" id="3.2.1.25" evidence="4"/>
<comment type="subcellular location">
    <subcellularLocation>
        <location evidence="2">Lysosome</location>
    </subcellularLocation>
</comment>
<keyword evidence="6" id="KW-0378">Hydrolase</keyword>
<evidence type="ECO:0000256" key="6">
    <source>
        <dbReference type="ARBA" id="ARBA00022801"/>
    </source>
</evidence>
<keyword evidence="14" id="KW-1185">Reference proteome</keyword>
<dbReference type="RefSeq" id="XP_034250951.1">
    <property type="nucleotide sequence ID" value="XM_034395060.1"/>
</dbReference>
<dbReference type="Gene3D" id="3.20.20.80">
    <property type="entry name" value="Glycosidases"/>
    <property type="match status" value="1"/>
</dbReference>